<feature type="transmembrane region" description="Helical" evidence="4">
    <location>
        <begin position="366"/>
        <end position="389"/>
    </location>
</feature>
<evidence type="ECO:0000256" key="2">
    <source>
        <dbReference type="ARBA" id="ARBA00022989"/>
    </source>
</evidence>
<feature type="transmembrane region" description="Helical" evidence="4">
    <location>
        <begin position="240"/>
        <end position="263"/>
    </location>
</feature>
<dbReference type="SUPFAM" id="SSF103473">
    <property type="entry name" value="MFS general substrate transporter"/>
    <property type="match status" value="1"/>
</dbReference>
<dbReference type="PANTHER" id="PTHR11360">
    <property type="entry name" value="MONOCARBOXYLATE TRANSPORTER"/>
    <property type="match status" value="1"/>
</dbReference>
<feature type="transmembrane region" description="Helical" evidence="4">
    <location>
        <begin position="97"/>
        <end position="115"/>
    </location>
</feature>
<protein>
    <submittedName>
        <fullName evidence="6">Major facilitator transporter</fullName>
    </submittedName>
</protein>
<evidence type="ECO:0000256" key="1">
    <source>
        <dbReference type="ARBA" id="ARBA00022692"/>
    </source>
</evidence>
<dbReference type="AlphaFoldDB" id="A0A158DXB3"/>
<organism evidence="6 7">
    <name type="scientific">Caballeronia temeraria</name>
    <dbReference type="NCBI Taxonomy" id="1777137"/>
    <lineage>
        <taxon>Bacteria</taxon>
        <taxon>Pseudomonadati</taxon>
        <taxon>Pseudomonadota</taxon>
        <taxon>Betaproteobacteria</taxon>
        <taxon>Burkholderiales</taxon>
        <taxon>Burkholderiaceae</taxon>
        <taxon>Caballeronia</taxon>
    </lineage>
</organism>
<feature type="transmembrane region" description="Helical" evidence="4">
    <location>
        <begin position="329"/>
        <end position="354"/>
    </location>
</feature>
<dbReference type="OrthoDB" id="3573349at2"/>
<evidence type="ECO:0000259" key="5">
    <source>
        <dbReference type="PROSITE" id="PS50850"/>
    </source>
</evidence>
<name>A0A158DXB3_9BURK</name>
<gene>
    <name evidence="6" type="ORF">AWB76_07638</name>
</gene>
<dbReference type="STRING" id="1777137.AWB76_07638"/>
<dbReference type="PROSITE" id="PS50850">
    <property type="entry name" value="MFS"/>
    <property type="match status" value="1"/>
</dbReference>
<feature type="transmembrane region" description="Helical" evidence="4">
    <location>
        <begin position="395"/>
        <end position="417"/>
    </location>
</feature>
<sequence>MEGSHTAISEPLSGASKETRHSVMRSVILLLAASLGLAGGYTSLFAGTTGVFLLPIASSLGSGRAVASTCLAMASLGLAVGAPIAGKLMDRYGAYRVIAVSLALIVASFLSIQLGPSTPTLLGFKTFVIGLLGVATSPVGYLPILARSFERRTGFAFGVASIGAGVGAASAPWVARWAMTRYGWEQAYAVLGVVAAVMGIVALLLLRVDSQVTRPIPAASRAGKHGPSKPLRESLAEPRFWVISISIAIVAAVGLGSIVHIPALLTDKGLSAEKAVAGAAFSAIGLTIGRFGAGVLLDMVSARVVACGAFLLGAVGALILAISSHNPPYALLATGAALTGMLVGAEGDLMPFLVKRYFGLGSFGSVYGVMISLFCLGTLGGPILFGVAFDRLQSYTPVMMFAAAACVASAIAITLIGPYRYPR</sequence>
<evidence type="ECO:0000313" key="7">
    <source>
        <dbReference type="Proteomes" id="UP000054624"/>
    </source>
</evidence>
<dbReference type="InterPro" id="IPR050327">
    <property type="entry name" value="Proton-linked_MCT"/>
</dbReference>
<dbReference type="Proteomes" id="UP000054624">
    <property type="component" value="Unassembled WGS sequence"/>
</dbReference>
<keyword evidence="3 4" id="KW-0472">Membrane</keyword>
<reference evidence="7" key="1">
    <citation type="submission" date="2016-01" db="EMBL/GenBank/DDBJ databases">
        <authorList>
            <person name="Peeters Charlotte."/>
        </authorList>
    </citation>
    <scope>NUCLEOTIDE SEQUENCE [LARGE SCALE GENOMIC DNA]</scope>
</reference>
<feature type="transmembrane region" description="Helical" evidence="4">
    <location>
        <begin position="187"/>
        <end position="206"/>
    </location>
</feature>
<dbReference type="GO" id="GO:0022857">
    <property type="term" value="F:transmembrane transporter activity"/>
    <property type="evidence" value="ECO:0007669"/>
    <property type="project" value="InterPro"/>
</dbReference>
<dbReference type="Gene3D" id="1.20.1250.20">
    <property type="entry name" value="MFS general substrate transporter like domains"/>
    <property type="match status" value="1"/>
</dbReference>
<dbReference type="Pfam" id="PF07690">
    <property type="entry name" value="MFS_1"/>
    <property type="match status" value="1"/>
</dbReference>
<dbReference type="RefSeq" id="WP_061165132.1">
    <property type="nucleotide sequence ID" value="NZ_FCOI02000060.1"/>
</dbReference>
<dbReference type="InterPro" id="IPR011701">
    <property type="entry name" value="MFS"/>
</dbReference>
<dbReference type="InterPro" id="IPR036259">
    <property type="entry name" value="MFS_trans_sf"/>
</dbReference>
<dbReference type="EMBL" id="FCOI02000060">
    <property type="protein sequence ID" value="SAK99040.1"/>
    <property type="molecule type" value="Genomic_DNA"/>
</dbReference>
<feature type="transmembrane region" description="Helical" evidence="4">
    <location>
        <begin position="275"/>
        <end position="297"/>
    </location>
</feature>
<feature type="transmembrane region" description="Helical" evidence="4">
    <location>
        <begin position="304"/>
        <end position="323"/>
    </location>
</feature>
<feature type="transmembrane region" description="Helical" evidence="4">
    <location>
        <begin position="154"/>
        <end position="175"/>
    </location>
</feature>
<evidence type="ECO:0000256" key="3">
    <source>
        <dbReference type="ARBA" id="ARBA00023136"/>
    </source>
</evidence>
<keyword evidence="7" id="KW-1185">Reference proteome</keyword>
<keyword evidence="1 4" id="KW-0812">Transmembrane</keyword>
<dbReference type="InterPro" id="IPR020846">
    <property type="entry name" value="MFS_dom"/>
</dbReference>
<feature type="transmembrane region" description="Helical" evidence="4">
    <location>
        <begin position="65"/>
        <end position="85"/>
    </location>
</feature>
<feature type="transmembrane region" description="Helical" evidence="4">
    <location>
        <begin position="27"/>
        <end position="53"/>
    </location>
</feature>
<evidence type="ECO:0000313" key="6">
    <source>
        <dbReference type="EMBL" id="SAK99040.1"/>
    </source>
</evidence>
<feature type="domain" description="Major facilitator superfamily (MFS) profile" evidence="5">
    <location>
        <begin position="28"/>
        <end position="421"/>
    </location>
</feature>
<accession>A0A158DXB3</accession>
<feature type="transmembrane region" description="Helical" evidence="4">
    <location>
        <begin position="121"/>
        <end position="142"/>
    </location>
</feature>
<keyword evidence="2 4" id="KW-1133">Transmembrane helix</keyword>
<evidence type="ECO:0000256" key="4">
    <source>
        <dbReference type="SAM" id="Phobius"/>
    </source>
</evidence>
<proteinExistence type="predicted"/>